<proteinExistence type="predicted"/>
<feature type="domain" description="MACPF" evidence="1">
    <location>
        <begin position="80"/>
        <end position="136"/>
    </location>
</feature>
<name>A0ABM3KD09_CUCME</name>
<dbReference type="Proteomes" id="UP001652600">
    <property type="component" value="Chromosome 12"/>
</dbReference>
<evidence type="ECO:0000259" key="1">
    <source>
        <dbReference type="Pfam" id="PF01823"/>
    </source>
</evidence>
<organism evidence="2 3">
    <name type="scientific">Cucumis melo</name>
    <name type="common">Muskmelon</name>
    <dbReference type="NCBI Taxonomy" id="3656"/>
    <lineage>
        <taxon>Eukaryota</taxon>
        <taxon>Viridiplantae</taxon>
        <taxon>Streptophyta</taxon>
        <taxon>Embryophyta</taxon>
        <taxon>Tracheophyta</taxon>
        <taxon>Spermatophyta</taxon>
        <taxon>Magnoliopsida</taxon>
        <taxon>eudicotyledons</taxon>
        <taxon>Gunneridae</taxon>
        <taxon>Pentapetalae</taxon>
        <taxon>rosids</taxon>
        <taxon>fabids</taxon>
        <taxon>Cucurbitales</taxon>
        <taxon>Cucurbitaceae</taxon>
        <taxon>Benincaseae</taxon>
        <taxon>Cucumis</taxon>
    </lineage>
</organism>
<evidence type="ECO:0000313" key="2">
    <source>
        <dbReference type="Proteomes" id="UP001652600"/>
    </source>
</evidence>
<dbReference type="Pfam" id="PF01823">
    <property type="entry name" value="MACPF"/>
    <property type="match status" value="1"/>
</dbReference>
<protein>
    <submittedName>
        <fullName evidence="3">MACPF domain-containing protein NSL1-like</fullName>
    </submittedName>
</protein>
<keyword evidence="2" id="KW-1185">Reference proteome</keyword>
<sequence length="185" mass="20533">MSFNINRFNPQSAAEKAVSVIGFGYNLCNDLRLSSCKPGPSGSKLIDIDFTRSRDLVLPAGVVVPNVPTSINCDKGERTRFRFIEKYGTHVVVGVKMGGKDVIFMRQLRESKVEQTDVQKKLKKLADDKFSEDANGGFTSNSVAAKIKDEYSLPWELRNAFAASIKPPVINHSKGDELTAIYIRF</sequence>
<evidence type="ECO:0000313" key="3">
    <source>
        <dbReference type="RefSeq" id="XP_050935663.1"/>
    </source>
</evidence>
<gene>
    <name evidence="3" type="primary">LOC127144145</name>
</gene>
<dbReference type="InterPro" id="IPR020864">
    <property type="entry name" value="MACPF"/>
</dbReference>
<accession>A0ABM3KD09</accession>
<dbReference type="PANTHER" id="PTHR33199">
    <property type="entry name" value="MACPF DOMAIN-CONTAINING PROTEIN CAD1"/>
    <property type="match status" value="1"/>
</dbReference>
<dbReference type="InterPro" id="IPR044663">
    <property type="entry name" value="CAD1/NSL1-like"/>
</dbReference>
<dbReference type="PANTHER" id="PTHR33199:SF8">
    <property type="entry name" value="MACPF DOMAIN-CONTAINING PROTEIN NSL1"/>
    <property type="match status" value="1"/>
</dbReference>
<dbReference type="GeneID" id="127144145"/>
<dbReference type="RefSeq" id="XP_050935663.1">
    <property type="nucleotide sequence ID" value="XM_051079706.1"/>
</dbReference>
<reference evidence="3" key="1">
    <citation type="submission" date="2025-08" db="UniProtKB">
        <authorList>
            <consortium name="RefSeq"/>
        </authorList>
    </citation>
    <scope>IDENTIFICATION</scope>
    <source>
        <tissue evidence="3">Stem</tissue>
    </source>
</reference>